<evidence type="ECO:0000313" key="15">
    <source>
        <dbReference type="Proteomes" id="UP000067689"/>
    </source>
</evidence>
<gene>
    <name evidence="10" type="primary">miaA</name>
    <name evidence="14" type="ORF">AERYTH_07895</name>
</gene>
<dbReference type="SUPFAM" id="SSF52540">
    <property type="entry name" value="P-loop containing nucleoside triphosphate hydrolases"/>
    <property type="match status" value="2"/>
</dbReference>
<evidence type="ECO:0000256" key="9">
    <source>
        <dbReference type="ARBA" id="ARBA00049563"/>
    </source>
</evidence>
<organism evidence="14 15">
    <name type="scientific">Aeromicrobium erythreum</name>
    <dbReference type="NCBI Taxonomy" id="2041"/>
    <lineage>
        <taxon>Bacteria</taxon>
        <taxon>Bacillati</taxon>
        <taxon>Actinomycetota</taxon>
        <taxon>Actinomycetes</taxon>
        <taxon>Propionibacteriales</taxon>
        <taxon>Nocardioidaceae</taxon>
        <taxon>Aeromicrobium</taxon>
    </lineage>
</organism>
<keyword evidence="15" id="KW-1185">Reference proteome</keyword>
<evidence type="ECO:0000256" key="1">
    <source>
        <dbReference type="ARBA" id="ARBA00001946"/>
    </source>
</evidence>
<evidence type="ECO:0000256" key="12">
    <source>
        <dbReference type="RuleBase" id="RU003784"/>
    </source>
</evidence>
<evidence type="ECO:0000256" key="7">
    <source>
        <dbReference type="ARBA" id="ARBA00022840"/>
    </source>
</evidence>
<keyword evidence="8 10" id="KW-0460">Magnesium</keyword>
<evidence type="ECO:0000256" key="6">
    <source>
        <dbReference type="ARBA" id="ARBA00022741"/>
    </source>
</evidence>
<dbReference type="AlphaFoldDB" id="A0A0U4CPR4"/>
<evidence type="ECO:0000256" key="2">
    <source>
        <dbReference type="ARBA" id="ARBA00003213"/>
    </source>
</evidence>
<dbReference type="HAMAP" id="MF_00185">
    <property type="entry name" value="IPP_trans"/>
    <property type="match status" value="1"/>
</dbReference>
<reference evidence="14 15" key="1">
    <citation type="journal article" date="1991" name="Int. J. Syst. Bacteriol.">
        <title>Description of the erythromycin-producing bacterium Arthrobacter sp. strain NRRL B-3381 as Aeromicrobium erythreum gen. nov., sp. nov.</title>
        <authorList>
            <person name="Miller E.S."/>
            <person name="Woese C.R."/>
            <person name="Brenner S."/>
        </authorList>
    </citation>
    <scope>NUCLEOTIDE SEQUENCE [LARGE SCALE GENOMIC DNA]</scope>
    <source>
        <strain evidence="14 15">AR18</strain>
    </source>
</reference>
<evidence type="ECO:0000256" key="11">
    <source>
        <dbReference type="RuleBase" id="RU003783"/>
    </source>
</evidence>
<dbReference type="GO" id="GO:0005524">
    <property type="term" value="F:ATP binding"/>
    <property type="evidence" value="ECO:0007669"/>
    <property type="project" value="UniProtKB-UniRule"/>
</dbReference>
<sequence>MSSAERLVVVVGPTASGKSALAVDLALALGGEVVNADAVQLFRGMDVGSAKVTPEERRGVPHHLLDVLDVDQATSVAAFQRDARAAVEDCLRRGVTPILVGGSSLYVRAVVDDFVFPGTVPQVREKYQRRLETEGPDALHAELRRVAPDAAEHVLPSNGRRLVRALEVTEITGEPFVATLPPYRSIYPDVVLLGLDVPRPVLDERIVRRVDAMWDAGLVQEVRDLLDHGLADSPTASRSIGYQQVLALLDGDLSDAEARAETVRGTRAFARRQDRMFHQDPRVVWLPHDADDVLEQALRAVRGDDPVPSGPRT</sequence>
<dbReference type="NCBIfam" id="TIGR00174">
    <property type="entry name" value="miaA"/>
    <property type="match status" value="1"/>
</dbReference>
<name>A0A0U4CPR4_9ACTN</name>
<dbReference type="InterPro" id="IPR027417">
    <property type="entry name" value="P-loop_NTPase"/>
</dbReference>
<feature type="site" description="Interaction with substrate tRNA" evidence="10">
    <location>
        <position position="124"/>
    </location>
</feature>
<evidence type="ECO:0000256" key="8">
    <source>
        <dbReference type="ARBA" id="ARBA00022842"/>
    </source>
</evidence>
<dbReference type="Proteomes" id="UP000067689">
    <property type="component" value="Chromosome"/>
</dbReference>
<dbReference type="PANTHER" id="PTHR11088">
    <property type="entry name" value="TRNA DIMETHYLALLYLTRANSFERASE"/>
    <property type="match status" value="1"/>
</dbReference>
<comment type="catalytic activity">
    <reaction evidence="9 10 11">
        <text>adenosine(37) in tRNA + dimethylallyl diphosphate = N(6)-dimethylallyladenosine(37) in tRNA + diphosphate</text>
        <dbReference type="Rhea" id="RHEA:26482"/>
        <dbReference type="Rhea" id="RHEA-COMP:10162"/>
        <dbReference type="Rhea" id="RHEA-COMP:10375"/>
        <dbReference type="ChEBI" id="CHEBI:33019"/>
        <dbReference type="ChEBI" id="CHEBI:57623"/>
        <dbReference type="ChEBI" id="CHEBI:74411"/>
        <dbReference type="ChEBI" id="CHEBI:74415"/>
        <dbReference type="EC" id="2.5.1.75"/>
    </reaction>
</comment>
<dbReference type="Gene3D" id="1.10.20.140">
    <property type="match status" value="1"/>
</dbReference>
<comment type="cofactor">
    <cofactor evidence="1 10">
        <name>Mg(2+)</name>
        <dbReference type="ChEBI" id="CHEBI:18420"/>
    </cofactor>
</comment>
<dbReference type="PANTHER" id="PTHR11088:SF60">
    <property type="entry name" value="TRNA DIMETHYLALLYLTRANSFERASE"/>
    <property type="match status" value="1"/>
</dbReference>
<dbReference type="GO" id="GO:0052381">
    <property type="term" value="F:tRNA dimethylallyltransferase activity"/>
    <property type="evidence" value="ECO:0007669"/>
    <property type="project" value="UniProtKB-UniRule"/>
</dbReference>
<evidence type="ECO:0000313" key="14">
    <source>
        <dbReference type="EMBL" id="ALX04620.1"/>
    </source>
</evidence>
<accession>A0A0U4CPR4</accession>
<dbReference type="Pfam" id="PF01715">
    <property type="entry name" value="IPPT"/>
    <property type="match status" value="1"/>
</dbReference>
<dbReference type="InterPro" id="IPR039657">
    <property type="entry name" value="Dimethylallyltransferase"/>
</dbReference>
<evidence type="ECO:0000256" key="10">
    <source>
        <dbReference type="HAMAP-Rule" id="MF_00185"/>
    </source>
</evidence>
<evidence type="ECO:0000256" key="5">
    <source>
        <dbReference type="ARBA" id="ARBA00022694"/>
    </source>
</evidence>
<dbReference type="PATRIC" id="fig|2041.4.peg.1655"/>
<comment type="caution">
    <text evidence="10">Lacks conserved residue(s) required for the propagation of feature annotation.</text>
</comment>
<feature type="binding site" evidence="10">
    <location>
        <begin position="14"/>
        <end position="19"/>
    </location>
    <ligand>
        <name>substrate</name>
    </ligand>
</feature>
<dbReference type="GO" id="GO:0006400">
    <property type="term" value="P:tRNA modification"/>
    <property type="evidence" value="ECO:0007669"/>
    <property type="project" value="TreeGrafter"/>
</dbReference>
<dbReference type="KEGG" id="aer:AERYTH_07895"/>
<evidence type="ECO:0000256" key="4">
    <source>
        <dbReference type="ARBA" id="ARBA00022679"/>
    </source>
</evidence>
<comment type="similarity">
    <text evidence="3 10 13">Belongs to the IPP transferase family.</text>
</comment>
<evidence type="ECO:0000256" key="3">
    <source>
        <dbReference type="ARBA" id="ARBA00005842"/>
    </source>
</evidence>
<keyword evidence="6 10" id="KW-0547">Nucleotide-binding</keyword>
<dbReference type="RefSeq" id="WP_067856894.1">
    <property type="nucleotide sequence ID" value="NZ_CP011502.1"/>
</dbReference>
<keyword evidence="7 10" id="KW-0067">ATP-binding</keyword>
<proteinExistence type="inferred from homology"/>
<feature type="site" description="Interaction with substrate tRNA" evidence="10">
    <location>
        <position position="103"/>
    </location>
</feature>
<evidence type="ECO:0000256" key="13">
    <source>
        <dbReference type="RuleBase" id="RU003785"/>
    </source>
</evidence>
<dbReference type="InterPro" id="IPR018022">
    <property type="entry name" value="IPT"/>
</dbReference>
<keyword evidence="5 10" id="KW-0819">tRNA processing</keyword>
<comment type="function">
    <text evidence="2 10 12">Catalyzes the transfer of a dimethylallyl group onto the adenine at position 37 in tRNAs that read codons beginning with uridine, leading to the formation of N6-(dimethylallyl)adenosine (i(6)A).</text>
</comment>
<dbReference type="Gene3D" id="3.40.50.300">
    <property type="entry name" value="P-loop containing nucleotide triphosphate hydrolases"/>
    <property type="match status" value="1"/>
</dbReference>
<comment type="subunit">
    <text evidence="10">Monomer.</text>
</comment>
<protein>
    <recommendedName>
        <fullName evidence="10">tRNA dimethylallyltransferase</fullName>
        <ecNumber evidence="10">2.5.1.75</ecNumber>
    </recommendedName>
    <alternativeName>
        <fullName evidence="10">Dimethylallyl diphosphate:tRNA dimethylallyltransferase</fullName>
        <shortName evidence="10">DMAPP:tRNA dimethylallyltransferase</shortName>
        <shortName evidence="10">DMATase</shortName>
    </alternativeName>
    <alternativeName>
        <fullName evidence="10">Isopentenyl-diphosphate:tRNA isopentenyltransferase</fullName>
        <shortName evidence="10">IPP transferase</shortName>
        <shortName evidence="10">IPPT</shortName>
        <shortName evidence="10">IPTase</shortName>
    </alternativeName>
</protein>
<dbReference type="EC" id="2.5.1.75" evidence="10"/>
<feature type="binding site" evidence="10">
    <location>
        <begin position="12"/>
        <end position="19"/>
    </location>
    <ligand>
        <name>ATP</name>
        <dbReference type="ChEBI" id="CHEBI:30616"/>
    </ligand>
</feature>
<dbReference type="EMBL" id="CP011502">
    <property type="protein sequence ID" value="ALX04620.1"/>
    <property type="molecule type" value="Genomic_DNA"/>
</dbReference>
<dbReference type="STRING" id="2041.AERYTH_07895"/>
<keyword evidence="4 10" id="KW-0808">Transferase</keyword>